<evidence type="ECO:0000313" key="3">
    <source>
        <dbReference type="Proteomes" id="UP001152561"/>
    </source>
</evidence>
<name>A0A9Q1MPF5_9SOLA</name>
<dbReference type="Proteomes" id="UP001152561">
    <property type="component" value="Unassembled WGS sequence"/>
</dbReference>
<proteinExistence type="predicted"/>
<sequence>MEYPTNSDVPQMEGERKKKNIATTESEYIISTFQGSFFFGQKRRANCKVHFSSVQSFSDLILPSIFFSPNSELRTPNCHLYR</sequence>
<dbReference type="EMBL" id="JAJAGQ010000004">
    <property type="protein sequence ID" value="KAJ8565377.1"/>
    <property type="molecule type" value="Genomic_DNA"/>
</dbReference>
<feature type="region of interest" description="Disordered" evidence="1">
    <location>
        <begin position="1"/>
        <end position="20"/>
    </location>
</feature>
<keyword evidence="3" id="KW-1185">Reference proteome</keyword>
<accession>A0A9Q1MPF5</accession>
<protein>
    <submittedName>
        <fullName evidence="2">Uncharacterized protein</fullName>
    </submittedName>
</protein>
<dbReference type="AlphaFoldDB" id="A0A9Q1MPF5"/>
<gene>
    <name evidence="2" type="ORF">K7X08_007953</name>
</gene>
<evidence type="ECO:0000256" key="1">
    <source>
        <dbReference type="SAM" id="MobiDB-lite"/>
    </source>
</evidence>
<reference evidence="3" key="1">
    <citation type="journal article" date="2023" name="Proc. Natl. Acad. Sci. U.S.A.">
        <title>Genomic and structural basis for evolution of tropane alkaloid biosynthesis.</title>
        <authorList>
            <person name="Wanga Y.-J."/>
            <person name="Taina T."/>
            <person name="Yua J.-Y."/>
            <person name="Lia J."/>
            <person name="Xua B."/>
            <person name="Chenc J."/>
            <person name="D'Auriad J.C."/>
            <person name="Huanga J.-P."/>
            <person name="Huanga S.-X."/>
        </authorList>
    </citation>
    <scope>NUCLEOTIDE SEQUENCE [LARGE SCALE GENOMIC DNA]</scope>
    <source>
        <strain evidence="3">cv. KIB-2019</strain>
    </source>
</reference>
<organism evidence="2 3">
    <name type="scientific">Anisodus acutangulus</name>
    <dbReference type="NCBI Taxonomy" id="402998"/>
    <lineage>
        <taxon>Eukaryota</taxon>
        <taxon>Viridiplantae</taxon>
        <taxon>Streptophyta</taxon>
        <taxon>Embryophyta</taxon>
        <taxon>Tracheophyta</taxon>
        <taxon>Spermatophyta</taxon>
        <taxon>Magnoliopsida</taxon>
        <taxon>eudicotyledons</taxon>
        <taxon>Gunneridae</taxon>
        <taxon>Pentapetalae</taxon>
        <taxon>asterids</taxon>
        <taxon>lamiids</taxon>
        <taxon>Solanales</taxon>
        <taxon>Solanaceae</taxon>
        <taxon>Solanoideae</taxon>
        <taxon>Hyoscyameae</taxon>
        <taxon>Anisodus</taxon>
    </lineage>
</organism>
<evidence type="ECO:0000313" key="2">
    <source>
        <dbReference type="EMBL" id="KAJ8565377.1"/>
    </source>
</evidence>
<comment type="caution">
    <text evidence="2">The sequence shown here is derived from an EMBL/GenBank/DDBJ whole genome shotgun (WGS) entry which is preliminary data.</text>
</comment>